<dbReference type="AlphaFoldDB" id="A0A7C9EPG8"/>
<evidence type="ECO:0000259" key="1">
    <source>
        <dbReference type="Pfam" id="PF07727"/>
    </source>
</evidence>
<reference evidence="2" key="1">
    <citation type="journal article" date="2013" name="J. Plant Res.">
        <title>Effect of fungi and light on seed germination of three Opuntia species from semiarid lands of central Mexico.</title>
        <authorList>
            <person name="Delgado-Sanchez P."/>
            <person name="Jimenez-Bremont J.F."/>
            <person name="Guerrero-Gonzalez Mde L."/>
            <person name="Flores J."/>
        </authorList>
    </citation>
    <scope>NUCLEOTIDE SEQUENCE</scope>
    <source>
        <tissue evidence="2">Cladode</tissue>
    </source>
</reference>
<dbReference type="Pfam" id="PF07727">
    <property type="entry name" value="RVT_2"/>
    <property type="match status" value="1"/>
</dbReference>
<protein>
    <recommendedName>
        <fullName evidence="1">Reverse transcriptase Ty1/copia-type domain-containing protein</fullName>
    </recommendedName>
</protein>
<feature type="domain" description="Reverse transcriptase Ty1/copia-type" evidence="1">
    <location>
        <begin position="75"/>
        <end position="198"/>
    </location>
</feature>
<organism evidence="2">
    <name type="scientific">Opuntia streptacantha</name>
    <name type="common">Prickly pear cactus</name>
    <name type="synonym">Opuntia cardona</name>
    <dbReference type="NCBI Taxonomy" id="393608"/>
    <lineage>
        <taxon>Eukaryota</taxon>
        <taxon>Viridiplantae</taxon>
        <taxon>Streptophyta</taxon>
        <taxon>Embryophyta</taxon>
        <taxon>Tracheophyta</taxon>
        <taxon>Spermatophyta</taxon>
        <taxon>Magnoliopsida</taxon>
        <taxon>eudicotyledons</taxon>
        <taxon>Gunneridae</taxon>
        <taxon>Pentapetalae</taxon>
        <taxon>Caryophyllales</taxon>
        <taxon>Cactineae</taxon>
        <taxon>Cactaceae</taxon>
        <taxon>Opuntioideae</taxon>
        <taxon>Opuntia</taxon>
    </lineage>
</organism>
<accession>A0A7C9EPG8</accession>
<name>A0A7C9EPG8_OPUST</name>
<evidence type="ECO:0000313" key="2">
    <source>
        <dbReference type="EMBL" id="MBA4665269.1"/>
    </source>
</evidence>
<dbReference type="EMBL" id="GISG01226768">
    <property type="protein sequence ID" value="MBA4665269.1"/>
    <property type="molecule type" value="Transcribed_RNA"/>
</dbReference>
<reference evidence="2" key="2">
    <citation type="submission" date="2020-07" db="EMBL/GenBank/DDBJ databases">
        <authorList>
            <person name="Vera ALvarez R."/>
            <person name="Arias-Moreno D.M."/>
            <person name="Jimenez-Jacinto V."/>
            <person name="Jimenez-Bremont J.F."/>
            <person name="Swaminathan K."/>
            <person name="Moose S.P."/>
            <person name="Guerrero-Gonzalez M.L."/>
            <person name="Marino-Ramirez L."/>
            <person name="Landsman D."/>
            <person name="Rodriguez-Kessler M."/>
            <person name="Delgado-Sanchez P."/>
        </authorList>
    </citation>
    <scope>NUCLEOTIDE SEQUENCE</scope>
    <source>
        <tissue evidence="2">Cladode</tissue>
    </source>
</reference>
<sequence length="198" mass="23160">MDSLAPRAWKHYRSHPLDQILTDLNSGVQTRSKLKIFCAFYAFLSNIEPKNVYKALVDSNWISAMQEELHQFERNKVWHLVPKPKDRTIVSTKWVFRNKLDEQGIVTRNKARLVVQGYNQEEGIDYEETFAPVARIEAIRVLIAFAAHMEFKLYQMDVKSAFFNGYLKEVYVMQPPGFENNELSNHVFKLNKALYGLK</sequence>
<proteinExistence type="predicted"/>
<dbReference type="InterPro" id="IPR013103">
    <property type="entry name" value="RVT_2"/>
</dbReference>